<dbReference type="PANTHER" id="PTHR11741:SF0">
    <property type="entry name" value="ELONGATION FACTOR TS, MITOCHONDRIAL"/>
    <property type="match status" value="1"/>
</dbReference>
<dbReference type="CDD" id="cd14275">
    <property type="entry name" value="UBA_EF-Ts"/>
    <property type="match status" value="1"/>
</dbReference>
<dbReference type="Gene3D" id="1.10.8.10">
    <property type="entry name" value="DNA helicase RuvA subunit, C-terminal domain"/>
    <property type="match status" value="1"/>
</dbReference>
<dbReference type="HAMAP" id="MF_00050">
    <property type="entry name" value="EF_Ts"/>
    <property type="match status" value="1"/>
</dbReference>
<proteinExistence type="inferred from homology"/>
<dbReference type="Gene3D" id="3.30.479.20">
    <property type="entry name" value="Elongation factor Ts, dimerisation domain"/>
    <property type="match status" value="2"/>
</dbReference>
<dbReference type="PANTHER" id="PTHR11741">
    <property type="entry name" value="ELONGATION FACTOR TS"/>
    <property type="match status" value="1"/>
</dbReference>
<feature type="domain" description="Translation elongation factor EFTs/EF1B dimerisation" evidence="7">
    <location>
        <begin position="69"/>
        <end position="282"/>
    </location>
</feature>
<feature type="region of interest" description="Involved in Mg(2+) ion dislocation from EF-Tu" evidence="6">
    <location>
        <begin position="78"/>
        <end position="81"/>
    </location>
</feature>
<comment type="similarity">
    <text evidence="1 6">Belongs to the EF-Ts family.</text>
</comment>
<evidence type="ECO:0000256" key="1">
    <source>
        <dbReference type="ARBA" id="ARBA00005532"/>
    </source>
</evidence>
<evidence type="ECO:0000256" key="3">
    <source>
        <dbReference type="ARBA" id="ARBA00022768"/>
    </source>
</evidence>
<dbReference type="RefSeq" id="WP_263821708.1">
    <property type="nucleotide sequence ID" value="NZ_JAOXHK010000002.1"/>
</dbReference>
<dbReference type="GO" id="GO:0003746">
    <property type="term" value="F:translation elongation factor activity"/>
    <property type="evidence" value="ECO:0007669"/>
    <property type="project" value="UniProtKB-KW"/>
</dbReference>
<keyword evidence="3 6" id="KW-0251">Elongation factor</keyword>
<evidence type="ECO:0000313" key="9">
    <source>
        <dbReference type="Proteomes" id="UP001208245"/>
    </source>
</evidence>
<dbReference type="Proteomes" id="UP001208245">
    <property type="component" value="Unassembled WGS sequence"/>
</dbReference>
<evidence type="ECO:0000256" key="2">
    <source>
        <dbReference type="ARBA" id="ARBA00016956"/>
    </source>
</evidence>
<sequence>MTKVELVKELRARTQAGMSDCIKALDKSDNDIEKAIVWLRENGAIKAASKLNNAATDGVVLTKQNDHKAVMIEVNTQTDFVAKNEQFLALANQILEVALNEVENNEDFEKLQINNKPIAEAGLELTAIIGEKIAFRRGVVLKANENQTLGSYTHNNNRVGAIVLLDAKVDTEVARNVAMHAAAMRPKYLNVDQVCPTWLANEKEIITNQVHNDSEALNKMSKLDDAKKAMVLEKTVEGRLNKILKENCLVDQSYFKEPSLTIAAYLKQNKTNAIGYYAYEVGDGMEKKPEMSFADEVAAQMKK</sequence>
<gene>
    <name evidence="6 8" type="primary">tsf</name>
    <name evidence="8" type="ORF">OF376_01175</name>
</gene>
<evidence type="ECO:0000256" key="5">
    <source>
        <dbReference type="ARBA" id="ARBA00025453"/>
    </source>
</evidence>
<name>A0ABT3BMC4_9BACT</name>
<dbReference type="SUPFAM" id="SSF54713">
    <property type="entry name" value="Elongation factor Ts (EF-Ts), dimerisation domain"/>
    <property type="match status" value="2"/>
</dbReference>
<dbReference type="InterPro" id="IPR014039">
    <property type="entry name" value="Transl_elong_EFTs/EF1B_dimer"/>
</dbReference>
<dbReference type="InterPro" id="IPR001816">
    <property type="entry name" value="Transl_elong_EFTs/EF1B"/>
</dbReference>
<dbReference type="InterPro" id="IPR009060">
    <property type="entry name" value="UBA-like_sf"/>
</dbReference>
<keyword evidence="9" id="KW-1185">Reference proteome</keyword>
<dbReference type="EMBL" id="JAOXHL010000001">
    <property type="protein sequence ID" value="MCV3728384.1"/>
    <property type="molecule type" value="Genomic_DNA"/>
</dbReference>
<organism evidence="8 9">
    <name type="scientific">Ureaplasma miroungigenitalium</name>
    <dbReference type="NCBI Taxonomy" id="1042321"/>
    <lineage>
        <taxon>Bacteria</taxon>
        <taxon>Bacillati</taxon>
        <taxon>Mycoplasmatota</taxon>
        <taxon>Mycoplasmoidales</taxon>
        <taxon>Mycoplasmoidaceae</taxon>
        <taxon>Ureaplasma</taxon>
    </lineage>
</organism>
<dbReference type="SUPFAM" id="SSF46934">
    <property type="entry name" value="UBA-like"/>
    <property type="match status" value="1"/>
</dbReference>
<evidence type="ECO:0000313" key="8">
    <source>
        <dbReference type="EMBL" id="MCV3728384.1"/>
    </source>
</evidence>
<keyword evidence="6" id="KW-0963">Cytoplasm</keyword>
<dbReference type="Pfam" id="PF00889">
    <property type="entry name" value="EF_TS"/>
    <property type="match status" value="1"/>
</dbReference>
<protein>
    <recommendedName>
        <fullName evidence="2 6">Elongation factor Ts</fullName>
        <shortName evidence="6">EF-Ts</shortName>
    </recommendedName>
</protein>
<dbReference type="NCBIfam" id="TIGR00116">
    <property type="entry name" value="tsf"/>
    <property type="match status" value="1"/>
</dbReference>
<dbReference type="Gene3D" id="1.10.286.20">
    <property type="match status" value="1"/>
</dbReference>
<dbReference type="InterPro" id="IPR036402">
    <property type="entry name" value="EF-Ts_dimer_sf"/>
</dbReference>
<reference evidence="8 9" key="1">
    <citation type="journal article" date="2020" name="Int. J. Syst. Evol. Microbiol.">
        <title>Ureaplasma miroungigenitalium sp. nov. isolated from northern elephant seals (Mirounga angustirostris) and Ureaplasma zalophigenitalium sp. nov. isolated from California sea lions (Zalophus californianus).</title>
        <authorList>
            <person name="Volokhov D.V."/>
            <person name="Gulland F.M."/>
            <person name="Gao Y."/>
            <person name="Chizhikov V.E."/>
        </authorList>
    </citation>
    <scope>NUCLEOTIDE SEQUENCE [LARGE SCALE GENOMIC DNA]</scope>
    <source>
        <strain evidence="8 9">ES3182-GEN</strain>
    </source>
</reference>
<comment type="function">
    <text evidence="5 6">Associates with the EF-Tu.GDP complex and induces the exchange of GDP to GTP. It remains bound to the aminoacyl-tRNA.EF-Tu.GTP complex up to the GTP hydrolysis stage on the ribosome.</text>
</comment>
<evidence type="ECO:0000256" key="4">
    <source>
        <dbReference type="ARBA" id="ARBA00022917"/>
    </source>
</evidence>
<comment type="subcellular location">
    <subcellularLocation>
        <location evidence="6">Cytoplasm</location>
    </subcellularLocation>
</comment>
<comment type="caution">
    <text evidence="8">The sequence shown here is derived from an EMBL/GenBank/DDBJ whole genome shotgun (WGS) entry which is preliminary data.</text>
</comment>
<evidence type="ECO:0000259" key="7">
    <source>
        <dbReference type="Pfam" id="PF00889"/>
    </source>
</evidence>
<keyword evidence="4 6" id="KW-0648">Protein biosynthesis</keyword>
<accession>A0ABT3BMC4</accession>
<evidence type="ECO:0000256" key="6">
    <source>
        <dbReference type="HAMAP-Rule" id="MF_00050"/>
    </source>
</evidence>